<dbReference type="Proteomes" id="UP001419268">
    <property type="component" value="Unassembled WGS sequence"/>
</dbReference>
<protein>
    <submittedName>
        <fullName evidence="1">Uncharacterized protein</fullName>
    </submittedName>
</protein>
<name>A0AAP0HY32_9MAGN</name>
<evidence type="ECO:0000313" key="2">
    <source>
        <dbReference type="Proteomes" id="UP001419268"/>
    </source>
</evidence>
<gene>
    <name evidence="1" type="ORF">Scep_024065</name>
</gene>
<proteinExistence type="predicted"/>
<keyword evidence="2" id="KW-1185">Reference proteome</keyword>
<sequence>MGRERLLERWAPEVQQLRRPRSGYLCQWLLAGLQGSSPYPSSCSRGSFR</sequence>
<dbReference type="AlphaFoldDB" id="A0AAP0HY32"/>
<evidence type="ECO:0000313" key="1">
    <source>
        <dbReference type="EMBL" id="KAK9100635.1"/>
    </source>
</evidence>
<organism evidence="1 2">
    <name type="scientific">Stephania cephalantha</name>
    <dbReference type="NCBI Taxonomy" id="152367"/>
    <lineage>
        <taxon>Eukaryota</taxon>
        <taxon>Viridiplantae</taxon>
        <taxon>Streptophyta</taxon>
        <taxon>Embryophyta</taxon>
        <taxon>Tracheophyta</taxon>
        <taxon>Spermatophyta</taxon>
        <taxon>Magnoliopsida</taxon>
        <taxon>Ranunculales</taxon>
        <taxon>Menispermaceae</taxon>
        <taxon>Menispermoideae</taxon>
        <taxon>Cissampelideae</taxon>
        <taxon>Stephania</taxon>
    </lineage>
</organism>
<comment type="caution">
    <text evidence="1">The sequence shown here is derived from an EMBL/GenBank/DDBJ whole genome shotgun (WGS) entry which is preliminary data.</text>
</comment>
<reference evidence="1 2" key="1">
    <citation type="submission" date="2024-01" db="EMBL/GenBank/DDBJ databases">
        <title>Genome assemblies of Stephania.</title>
        <authorList>
            <person name="Yang L."/>
        </authorList>
    </citation>
    <scope>NUCLEOTIDE SEQUENCE [LARGE SCALE GENOMIC DNA]</scope>
    <source>
        <strain evidence="1">JXDWG</strain>
        <tissue evidence="1">Leaf</tissue>
    </source>
</reference>
<dbReference type="EMBL" id="JBBNAG010000010">
    <property type="protein sequence ID" value="KAK9100635.1"/>
    <property type="molecule type" value="Genomic_DNA"/>
</dbReference>
<accession>A0AAP0HY32</accession>